<dbReference type="EMBL" id="MVIE01000020">
    <property type="protein sequence ID" value="ORB39160.1"/>
    <property type="molecule type" value="Genomic_DNA"/>
</dbReference>
<organism evidence="1 2">
    <name type="scientific">Mycobacterium paraseoulense</name>
    <dbReference type="NCBI Taxonomy" id="590652"/>
    <lineage>
        <taxon>Bacteria</taxon>
        <taxon>Bacillati</taxon>
        <taxon>Actinomycetota</taxon>
        <taxon>Actinomycetes</taxon>
        <taxon>Mycobacteriales</taxon>
        <taxon>Mycobacteriaceae</taxon>
        <taxon>Mycobacterium</taxon>
    </lineage>
</organism>
<evidence type="ECO:0000313" key="2">
    <source>
        <dbReference type="Proteomes" id="UP000192513"/>
    </source>
</evidence>
<name>A0A1X0I8K9_9MYCO</name>
<keyword evidence="2" id="KW-1185">Reference proteome</keyword>
<dbReference type="STRING" id="590652.BST39_16415"/>
<protein>
    <submittedName>
        <fullName evidence="1">Uncharacterized protein</fullName>
    </submittedName>
</protein>
<gene>
    <name evidence="1" type="ORF">BST39_16415</name>
</gene>
<comment type="caution">
    <text evidence="1">The sequence shown here is derived from an EMBL/GenBank/DDBJ whole genome shotgun (WGS) entry which is preliminary data.</text>
</comment>
<reference evidence="1 2" key="1">
    <citation type="submission" date="2017-02" db="EMBL/GenBank/DDBJ databases">
        <title>The new phylogeny of genus Mycobacterium.</title>
        <authorList>
            <person name="Tortoli E."/>
            <person name="Trovato A."/>
            <person name="Cirillo D.M."/>
        </authorList>
    </citation>
    <scope>NUCLEOTIDE SEQUENCE [LARGE SCALE GENOMIC DNA]</scope>
    <source>
        <strain evidence="1 2">DSM 45000</strain>
    </source>
</reference>
<evidence type="ECO:0000313" key="1">
    <source>
        <dbReference type="EMBL" id="ORB39160.1"/>
    </source>
</evidence>
<dbReference type="Proteomes" id="UP000192513">
    <property type="component" value="Unassembled WGS sequence"/>
</dbReference>
<accession>A0A1X0I8K9</accession>
<dbReference type="AlphaFoldDB" id="A0A1X0I8K9"/>
<sequence>MHRPHTFFDRTKLRASLFRIMTNIYVNGLHPAQHRPSECRTHRQLAGPERRYSQGLAELDALNVLPDIQLPGASVTSPKQFRPAFYYRDIAGLRRRAVAEIVARCEGSTAASRRHRGRQRL</sequence>
<proteinExistence type="predicted"/>